<evidence type="ECO:0000259" key="5">
    <source>
        <dbReference type="PROSITE" id="PS50111"/>
    </source>
</evidence>
<dbReference type="GO" id="GO:0016020">
    <property type="term" value="C:membrane"/>
    <property type="evidence" value="ECO:0007669"/>
    <property type="project" value="InterPro"/>
</dbReference>
<dbReference type="Gene3D" id="1.10.287.950">
    <property type="entry name" value="Methyl-accepting chemotaxis protein"/>
    <property type="match status" value="1"/>
</dbReference>
<feature type="domain" description="Methyl-accepting transducer" evidence="5">
    <location>
        <begin position="147"/>
        <end position="226"/>
    </location>
</feature>
<accession>A0A1I3NI19</accession>
<dbReference type="PANTHER" id="PTHR43531">
    <property type="entry name" value="PROTEIN ICFG"/>
    <property type="match status" value="1"/>
</dbReference>
<evidence type="ECO:0000256" key="4">
    <source>
        <dbReference type="SAM" id="MobiDB-lite"/>
    </source>
</evidence>
<dbReference type="STRING" id="390807.SAMN04488095_2158"/>
<dbReference type="Proteomes" id="UP000199110">
    <property type="component" value="Unassembled WGS sequence"/>
</dbReference>
<dbReference type="OrthoDB" id="7659133at2"/>
<dbReference type="AlphaFoldDB" id="A0A1I3NI19"/>
<protein>
    <submittedName>
        <fullName evidence="6">Methyl-accepting chemotaxis protein (MCP) signalling domain-containing protein</fullName>
    </submittedName>
</protein>
<dbReference type="InterPro" id="IPR004089">
    <property type="entry name" value="MCPsignal_dom"/>
</dbReference>
<gene>
    <name evidence="6" type="ORF">SAMN04488095_2158</name>
</gene>
<evidence type="ECO:0000313" key="7">
    <source>
        <dbReference type="Proteomes" id="UP000199110"/>
    </source>
</evidence>
<dbReference type="EMBL" id="FORA01000002">
    <property type="protein sequence ID" value="SFJ08785.1"/>
    <property type="molecule type" value="Genomic_DNA"/>
</dbReference>
<evidence type="ECO:0000256" key="2">
    <source>
        <dbReference type="ARBA" id="ARBA00029447"/>
    </source>
</evidence>
<dbReference type="GO" id="GO:0007165">
    <property type="term" value="P:signal transduction"/>
    <property type="evidence" value="ECO:0007669"/>
    <property type="project" value="UniProtKB-KW"/>
</dbReference>
<keyword evidence="7" id="KW-1185">Reference proteome</keyword>
<dbReference type="SUPFAM" id="SSF58104">
    <property type="entry name" value="Methyl-accepting chemotaxis protein (MCP) signaling domain"/>
    <property type="match status" value="1"/>
</dbReference>
<keyword evidence="3" id="KW-0807">Transducer</keyword>
<proteinExistence type="inferred from homology"/>
<dbReference type="PROSITE" id="PS50111">
    <property type="entry name" value="CHEMOTAXIS_TRANSDUC_2"/>
    <property type="match status" value="1"/>
</dbReference>
<evidence type="ECO:0000256" key="1">
    <source>
        <dbReference type="ARBA" id="ARBA00022500"/>
    </source>
</evidence>
<sequence>MNMMTPTAGVAAAPTHSMIAEKVPALVALLGPCRSHALTIGILAVSCATAETEAERDALWKELHEFQKSYAAAIAEKIKVAPFLGSIDEIAVQRRVVTGFVDDLKALPSTPQELTRAKALDLCHHARTAVLPAIYFIIDVLTKYADEDANSRMMQMGEKAAMVDGMLTEMVRIGRMIGLISINASVEAARAGGESGRAFQVIAEEVRSLARQSSDVLDRMKRRMAEDRNDQGAANRRAGNIRR</sequence>
<dbReference type="RefSeq" id="WP_092780056.1">
    <property type="nucleotide sequence ID" value="NZ_FORA01000002.1"/>
</dbReference>
<dbReference type="GO" id="GO:0006935">
    <property type="term" value="P:chemotaxis"/>
    <property type="evidence" value="ECO:0007669"/>
    <property type="project" value="UniProtKB-KW"/>
</dbReference>
<evidence type="ECO:0000256" key="3">
    <source>
        <dbReference type="PROSITE-ProRule" id="PRU00284"/>
    </source>
</evidence>
<dbReference type="PANTHER" id="PTHR43531:SF11">
    <property type="entry name" value="METHYL-ACCEPTING CHEMOTAXIS PROTEIN 3"/>
    <property type="match status" value="1"/>
</dbReference>
<evidence type="ECO:0000313" key="6">
    <source>
        <dbReference type="EMBL" id="SFJ08785.1"/>
    </source>
</evidence>
<comment type="similarity">
    <text evidence="2">Belongs to the methyl-accepting chemotaxis (MCP) protein family.</text>
</comment>
<name>A0A1I3NI19_9RHOB</name>
<dbReference type="Pfam" id="PF00015">
    <property type="entry name" value="MCPsignal"/>
    <property type="match status" value="1"/>
</dbReference>
<organism evidence="6 7">
    <name type="scientific">Jannaschia pohangensis</name>
    <dbReference type="NCBI Taxonomy" id="390807"/>
    <lineage>
        <taxon>Bacteria</taxon>
        <taxon>Pseudomonadati</taxon>
        <taxon>Pseudomonadota</taxon>
        <taxon>Alphaproteobacteria</taxon>
        <taxon>Rhodobacterales</taxon>
        <taxon>Roseobacteraceae</taxon>
        <taxon>Jannaschia</taxon>
    </lineage>
</organism>
<reference evidence="6 7" key="1">
    <citation type="submission" date="2016-10" db="EMBL/GenBank/DDBJ databases">
        <authorList>
            <person name="de Groot N.N."/>
        </authorList>
    </citation>
    <scope>NUCLEOTIDE SEQUENCE [LARGE SCALE GENOMIC DNA]</scope>
    <source>
        <strain evidence="6 7">DSM 19073</strain>
    </source>
</reference>
<keyword evidence="1" id="KW-0145">Chemotaxis</keyword>
<feature type="compositionally biased region" description="Low complexity" evidence="4">
    <location>
        <begin position="232"/>
        <end position="243"/>
    </location>
</feature>
<dbReference type="InterPro" id="IPR051310">
    <property type="entry name" value="MCP_chemotaxis"/>
</dbReference>
<feature type="region of interest" description="Disordered" evidence="4">
    <location>
        <begin position="222"/>
        <end position="243"/>
    </location>
</feature>